<proteinExistence type="predicted"/>
<keyword evidence="1" id="KW-0472">Membrane</keyword>
<keyword evidence="2" id="KW-0808">Transferase</keyword>
<keyword evidence="2" id="KW-0012">Acyltransferase</keyword>
<dbReference type="OrthoDB" id="8937971at2759"/>
<dbReference type="EMBL" id="SRLO01024451">
    <property type="protein sequence ID" value="TNN22056.1"/>
    <property type="molecule type" value="Genomic_DNA"/>
</dbReference>
<accession>A0A4Z2DZU7</accession>
<keyword evidence="3" id="KW-1185">Reference proteome</keyword>
<comment type="caution">
    <text evidence="2">The sequence shown here is derived from an EMBL/GenBank/DDBJ whole genome shotgun (WGS) entry which is preliminary data.</text>
</comment>
<protein>
    <submittedName>
        <fullName evidence="2">Glycerol-3-phosphate acyltransferase 3-like</fullName>
    </submittedName>
</protein>
<dbReference type="Proteomes" id="UP000314294">
    <property type="component" value="Unassembled WGS sequence"/>
</dbReference>
<feature type="transmembrane region" description="Helical" evidence="1">
    <location>
        <begin position="14"/>
        <end position="35"/>
    </location>
</feature>
<dbReference type="GO" id="GO:0016746">
    <property type="term" value="F:acyltransferase activity"/>
    <property type="evidence" value="ECO:0007669"/>
    <property type="project" value="UniProtKB-KW"/>
</dbReference>
<gene>
    <name evidence="2" type="primary">agpat9l</name>
    <name evidence="2" type="ORF">EYF80_067831</name>
</gene>
<sequence length="86" mass="9731">MDDFWTLALWALKIWLYLIVSLIMVPAMFGFSLGVSETYMTILVKTLEWATLKIQKVYAEERTLKASSSSGEWRSNCGATASHPLL</sequence>
<evidence type="ECO:0000256" key="1">
    <source>
        <dbReference type="SAM" id="Phobius"/>
    </source>
</evidence>
<name>A0A4Z2DZU7_9TELE</name>
<evidence type="ECO:0000313" key="3">
    <source>
        <dbReference type="Proteomes" id="UP000314294"/>
    </source>
</evidence>
<dbReference type="AlphaFoldDB" id="A0A4Z2DZU7"/>
<keyword evidence="1" id="KW-0812">Transmembrane</keyword>
<evidence type="ECO:0000313" key="2">
    <source>
        <dbReference type="EMBL" id="TNN22056.1"/>
    </source>
</evidence>
<keyword evidence="1" id="KW-1133">Transmembrane helix</keyword>
<organism evidence="2 3">
    <name type="scientific">Liparis tanakae</name>
    <name type="common">Tanaka's snailfish</name>
    <dbReference type="NCBI Taxonomy" id="230148"/>
    <lineage>
        <taxon>Eukaryota</taxon>
        <taxon>Metazoa</taxon>
        <taxon>Chordata</taxon>
        <taxon>Craniata</taxon>
        <taxon>Vertebrata</taxon>
        <taxon>Euteleostomi</taxon>
        <taxon>Actinopterygii</taxon>
        <taxon>Neopterygii</taxon>
        <taxon>Teleostei</taxon>
        <taxon>Neoteleostei</taxon>
        <taxon>Acanthomorphata</taxon>
        <taxon>Eupercaria</taxon>
        <taxon>Perciformes</taxon>
        <taxon>Cottioidei</taxon>
        <taxon>Cottales</taxon>
        <taxon>Liparidae</taxon>
        <taxon>Liparis</taxon>
    </lineage>
</organism>
<reference evidence="2 3" key="1">
    <citation type="submission" date="2019-03" db="EMBL/GenBank/DDBJ databases">
        <title>First draft genome of Liparis tanakae, snailfish: a comprehensive survey of snailfish specific genes.</title>
        <authorList>
            <person name="Kim W."/>
            <person name="Song I."/>
            <person name="Jeong J.-H."/>
            <person name="Kim D."/>
            <person name="Kim S."/>
            <person name="Ryu S."/>
            <person name="Song J.Y."/>
            <person name="Lee S.K."/>
        </authorList>
    </citation>
    <scope>NUCLEOTIDE SEQUENCE [LARGE SCALE GENOMIC DNA]</scope>
    <source>
        <tissue evidence="2">Muscle</tissue>
    </source>
</reference>